<accession>A0AB72ZVL4</accession>
<organism evidence="1 2">
    <name type="scientific">Helicobacter pylori GAM100Ai</name>
    <dbReference type="NCBI Taxonomy" id="1159019"/>
    <lineage>
        <taxon>Bacteria</taxon>
        <taxon>Pseudomonadati</taxon>
        <taxon>Campylobacterota</taxon>
        <taxon>Epsilonproteobacteria</taxon>
        <taxon>Campylobacterales</taxon>
        <taxon>Helicobacteraceae</taxon>
        <taxon>Helicobacter</taxon>
    </lineage>
</organism>
<name>A0AB72ZVL4_HELPX</name>
<evidence type="ECO:0000313" key="2">
    <source>
        <dbReference type="Proteomes" id="UP000001345"/>
    </source>
</evidence>
<comment type="caution">
    <text evidence="1">The sequence shown here is derived from an EMBL/GenBank/DDBJ whole genome shotgun (WGS) entry which is preliminary data.</text>
</comment>
<sequence>MRSFPLLTLKLIPLTLKEALLKSYRLLEIKNELVFYSPPHSHNGYAISKRALLEKKFDI</sequence>
<protein>
    <submittedName>
        <fullName evidence="1">Uncharacterized protein</fullName>
    </submittedName>
</protein>
<evidence type="ECO:0000313" key="1">
    <source>
        <dbReference type="EMBL" id="EKQ72507.1"/>
    </source>
</evidence>
<gene>
    <name evidence="1" type="ORF">HMPREF1391_00507</name>
</gene>
<reference evidence="2" key="1">
    <citation type="submission" date="2023-07" db="EMBL/GenBank/DDBJ databases">
        <authorList>
            <person name="Weinstock G."/>
            <person name="Sodergren E."/>
            <person name="Lobos E.A."/>
            <person name="Fulton L."/>
            <person name="Fulton R."/>
            <person name="Courtney L."/>
            <person name="Fronick C."/>
            <person name="O'Laughlin M."/>
            <person name="Godfrey J."/>
            <person name="Wilson R.M."/>
            <person name="Miner T."/>
            <person name="Farmer C."/>
            <person name="Delehaunty K."/>
            <person name="Cordes M."/>
            <person name="Minx P."/>
            <person name="Tomlinson C."/>
            <person name="Chen J."/>
            <person name="Wollam A."/>
            <person name="Pepin K.H."/>
            <person name="Bhonagiri V."/>
            <person name="Zhang X."/>
            <person name="Suruliraj S."/>
            <person name="Antonio M."/>
            <person name="Secka O."/>
            <person name="Thomas J."/>
            <person name="Warren W."/>
            <person name="Mitreva M."/>
            <person name="Mardis E.R."/>
            <person name="Wilson R.K."/>
        </authorList>
    </citation>
    <scope>NUCLEOTIDE SEQUENCE [LARGE SCALE GENOMIC DNA]</scope>
    <source>
        <strain evidence="2">GAM100Ai</strain>
    </source>
</reference>
<dbReference type="EMBL" id="ANFP01000020">
    <property type="protein sequence ID" value="EKQ72507.1"/>
    <property type="molecule type" value="Genomic_DNA"/>
</dbReference>
<dbReference type="AlphaFoldDB" id="A0AB72ZVL4"/>
<proteinExistence type="predicted"/>
<dbReference type="Proteomes" id="UP000001345">
    <property type="component" value="Unassembled WGS sequence"/>
</dbReference>